<name>A0A6C0KC26_9ZZZZ</name>
<sequence length="71" mass="8086">MVLDRIQNWGSQQHQQCFLAQRTKKTLQKACDEAGSRSLECIALANFLKSYKPCDPCPITDAWYLIISRPG</sequence>
<accession>A0A6C0KC26</accession>
<protein>
    <submittedName>
        <fullName evidence="1">Uncharacterized protein</fullName>
    </submittedName>
</protein>
<evidence type="ECO:0000313" key="1">
    <source>
        <dbReference type="EMBL" id="QHU14267.1"/>
    </source>
</evidence>
<dbReference type="EMBL" id="MN740839">
    <property type="protein sequence ID" value="QHU14267.1"/>
    <property type="molecule type" value="Genomic_DNA"/>
</dbReference>
<dbReference type="AlphaFoldDB" id="A0A6C0KC26"/>
<reference evidence="1" key="1">
    <citation type="journal article" date="2020" name="Nature">
        <title>Giant virus diversity and host interactions through global metagenomics.</title>
        <authorList>
            <person name="Schulz F."/>
            <person name="Roux S."/>
            <person name="Paez-Espino D."/>
            <person name="Jungbluth S."/>
            <person name="Walsh D.A."/>
            <person name="Denef V.J."/>
            <person name="McMahon K.D."/>
            <person name="Konstantinidis K.T."/>
            <person name="Eloe-Fadrosh E.A."/>
            <person name="Kyrpides N.C."/>
            <person name="Woyke T."/>
        </authorList>
    </citation>
    <scope>NUCLEOTIDE SEQUENCE</scope>
    <source>
        <strain evidence="1">GVMAG-S-1102113-118</strain>
    </source>
</reference>
<proteinExistence type="predicted"/>
<organism evidence="1">
    <name type="scientific">viral metagenome</name>
    <dbReference type="NCBI Taxonomy" id="1070528"/>
    <lineage>
        <taxon>unclassified sequences</taxon>
        <taxon>metagenomes</taxon>
        <taxon>organismal metagenomes</taxon>
    </lineage>
</organism>